<accession>A0A7D5KU03</accession>
<evidence type="ECO:0000313" key="4">
    <source>
        <dbReference type="Proteomes" id="UP000509241"/>
    </source>
</evidence>
<evidence type="ECO:0000256" key="1">
    <source>
        <dbReference type="SAM" id="MobiDB-lite"/>
    </source>
</evidence>
<evidence type="ECO:0000313" key="3">
    <source>
        <dbReference type="EMBL" id="QLG51084.1"/>
    </source>
</evidence>
<name>A0A7D5KU03_9EURY</name>
<dbReference type="InterPro" id="IPR058376">
    <property type="entry name" value="DUF8063"/>
</dbReference>
<dbReference type="RefSeq" id="WP_179264249.1">
    <property type="nucleotide sequence ID" value="NZ_CP058601.1"/>
</dbReference>
<keyword evidence="2" id="KW-0472">Membrane</keyword>
<keyword evidence="2" id="KW-0812">Transmembrane</keyword>
<dbReference type="AlphaFoldDB" id="A0A7D5KU03"/>
<feature type="compositionally biased region" description="Low complexity" evidence="1">
    <location>
        <begin position="40"/>
        <end position="51"/>
    </location>
</feature>
<dbReference type="EMBL" id="CP058601">
    <property type="protein sequence ID" value="QLG51084.1"/>
    <property type="molecule type" value="Genomic_DNA"/>
</dbReference>
<dbReference type="KEGG" id="haly:HYG82_20740"/>
<dbReference type="Pfam" id="PF26259">
    <property type="entry name" value="DUF8063"/>
    <property type="match status" value="1"/>
</dbReference>
<dbReference type="Proteomes" id="UP000509241">
    <property type="component" value="Chromosome"/>
</dbReference>
<keyword evidence="2" id="KW-1133">Transmembrane helix</keyword>
<organism evidence="3 4">
    <name type="scientific">Natrinema halophilum</name>
    <dbReference type="NCBI Taxonomy" id="1699371"/>
    <lineage>
        <taxon>Archaea</taxon>
        <taxon>Methanobacteriati</taxon>
        <taxon>Methanobacteriota</taxon>
        <taxon>Stenosarchaea group</taxon>
        <taxon>Halobacteria</taxon>
        <taxon>Halobacteriales</taxon>
        <taxon>Natrialbaceae</taxon>
        <taxon>Natrinema</taxon>
    </lineage>
</organism>
<proteinExistence type="predicted"/>
<dbReference type="OrthoDB" id="269681at2157"/>
<gene>
    <name evidence="3" type="ORF">HYG82_20740</name>
</gene>
<feature type="transmembrane region" description="Helical" evidence="2">
    <location>
        <begin position="170"/>
        <end position="190"/>
    </location>
</feature>
<feature type="region of interest" description="Disordered" evidence="1">
    <location>
        <begin position="40"/>
        <end position="64"/>
    </location>
</feature>
<dbReference type="InterPro" id="IPR010916">
    <property type="entry name" value="TonB_box_CS"/>
</dbReference>
<evidence type="ECO:0000256" key="2">
    <source>
        <dbReference type="SAM" id="Phobius"/>
    </source>
</evidence>
<dbReference type="PROSITE" id="PS00430">
    <property type="entry name" value="TONB_DEPENDENT_REC_1"/>
    <property type="match status" value="1"/>
</dbReference>
<reference evidence="3 4" key="1">
    <citation type="submission" date="2020-07" db="EMBL/GenBank/DDBJ databases">
        <authorList>
            <person name="Cui H."/>
        </authorList>
    </citation>
    <scope>NUCLEOTIDE SEQUENCE [LARGE SCALE GENOMIC DNA]</scope>
    <source>
        <strain evidence="3 4">YPL8</strain>
    </source>
</reference>
<protein>
    <submittedName>
        <fullName evidence="3">Uncharacterized protein</fullName>
    </submittedName>
</protein>
<sequence>MTRQFLSTRVATAAVLILAMGMGVGAIAAPVGAQSAQDQAADAAQNATNSTPKNPALSPSDNFLQPIDTETKIVDWSYRPGMFTITVEANASKRLSMTEAGNFEEGTGSFNYREVRLEEGTNTVTMPVTDRPGAGVALATRDSLEQGTGAFVSVGQIQRNPFRNFGGETGLFSGVLLTVGFAAIGAAYVVRSEDSGVIEA</sequence>
<dbReference type="GeneID" id="56035773"/>
<keyword evidence="4" id="KW-1185">Reference proteome</keyword>